<accession>A0A835H6T2</accession>
<organism evidence="1 2">
    <name type="scientific">Coptis chinensis</name>
    <dbReference type="NCBI Taxonomy" id="261450"/>
    <lineage>
        <taxon>Eukaryota</taxon>
        <taxon>Viridiplantae</taxon>
        <taxon>Streptophyta</taxon>
        <taxon>Embryophyta</taxon>
        <taxon>Tracheophyta</taxon>
        <taxon>Spermatophyta</taxon>
        <taxon>Magnoliopsida</taxon>
        <taxon>Ranunculales</taxon>
        <taxon>Ranunculaceae</taxon>
        <taxon>Coptidoideae</taxon>
        <taxon>Coptis</taxon>
    </lineage>
</organism>
<protein>
    <submittedName>
        <fullName evidence="1">Uncharacterized protein</fullName>
    </submittedName>
</protein>
<comment type="caution">
    <text evidence="1">The sequence shown here is derived from an EMBL/GenBank/DDBJ whole genome shotgun (WGS) entry which is preliminary data.</text>
</comment>
<dbReference type="Proteomes" id="UP000631114">
    <property type="component" value="Unassembled WGS sequence"/>
</dbReference>
<dbReference type="AlphaFoldDB" id="A0A835H6T2"/>
<reference evidence="1 2" key="1">
    <citation type="submission" date="2020-10" db="EMBL/GenBank/DDBJ databases">
        <title>The Coptis chinensis genome and diversification of protoberbering-type alkaloids.</title>
        <authorList>
            <person name="Wang B."/>
            <person name="Shu S."/>
            <person name="Song C."/>
            <person name="Liu Y."/>
        </authorList>
    </citation>
    <scope>NUCLEOTIDE SEQUENCE [LARGE SCALE GENOMIC DNA]</scope>
    <source>
        <strain evidence="1">HL-2020</strain>
        <tissue evidence="1">Leaf</tissue>
    </source>
</reference>
<proteinExistence type="predicted"/>
<evidence type="ECO:0000313" key="2">
    <source>
        <dbReference type="Proteomes" id="UP000631114"/>
    </source>
</evidence>
<dbReference type="Gene3D" id="3.40.50.720">
    <property type="entry name" value="NAD(P)-binding Rossmann-like Domain"/>
    <property type="match status" value="1"/>
</dbReference>
<dbReference type="EMBL" id="JADFTS010000008">
    <property type="protein sequence ID" value="KAF9593340.1"/>
    <property type="molecule type" value="Genomic_DNA"/>
</dbReference>
<keyword evidence="2" id="KW-1185">Reference proteome</keyword>
<gene>
    <name evidence="1" type="ORF">IFM89_021744</name>
</gene>
<evidence type="ECO:0000313" key="1">
    <source>
        <dbReference type="EMBL" id="KAF9593340.1"/>
    </source>
</evidence>
<dbReference type="OrthoDB" id="2735536at2759"/>
<name>A0A835H6T2_9MAGN</name>
<sequence length="79" mass="9060">MEEITVTPLLIQVESIGCTEEYKDFYMGPIHVKDIALAQILLYENSAASGRHLCVEAIRHFSDFTTRVAKLYPEYKVPR</sequence>